<dbReference type="EMBL" id="BAAADV010000003">
    <property type="protein sequence ID" value="GAA0672512.1"/>
    <property type="molecule type" value="Genomic_DNA"/>
</dbReference>
<dbReference type="Pfam" id="PF01266">
    <property type="entry name" value="DAO"/>
    <property type="match status" value="1"/>
</dbReference>
<keyword evidence="1" id="KW-0560">Oxidoreductase</keyword>
<protein>
    <submittedName>
        <fullName evidence="4">FAD-binding oxidoreductase</fullName>
    </submittedName>
</protein>
<dbReference type="PANTHER" id="PTHR13847:SF287">
    <property type="entry name" value="FAD-DEPENDENT OXIDOREDUCTASE DOMAIN-CONTAINING PROTEIN 1"/>
    <property type="match status" value="1"/>
</dbReference>
<dbReference type="GO" id="GO:0016491">
    <property type="term" value="F:oxidoreductase activity"/>
    <property type="evidence" value="ECO:0007669"/>
    <property type="project" value="UniProtKB-KW"/>
</dbReference>
<evidence type="ECO:0000256" key="1">
    <source>
        <dbReference type="ARBA" id="ARBA00023002"/>
    </source>
</evidence>
<keyword evidence="5" id="KW-1185">Reference proteome</keyword>
<accession>A0AAV3TA47</accession>
<reference evidence="4 5" key="1">
    <citation type="journal article" date="2019" name="Int. J. Syst. Evol. Microbiol.">
        <title>The Global Catalogue of Microorganisms (GCM) 10K type strain sequencing project: providing services to taxonomists for standard genome sequencing and annotation.</title>
        <authorList>
            <consortium name="The Broad Institute Genomics Platform"/>
            <consortium name="The Broad Institute Genome Sequencing Center for Infectious Disease"/>
            <person name="Wu L."/>
            <person name="Ma J."/>
        </authorList>
    </citation>
    <scope>NUCLEOTIDE SEQUENCE [LARGE SCALE GENOMIC DNA]</scope>
    <source>
        <strain evidence="4 5">JCM 16328</strain>
    </source>
</reference>
<evidence type="ECO:0000313" key="4">
    <source>
        <dbReference type="EMBL" id="GAA0672512.1"/>
    </source>
</evidence>
<dbReference type="Gene3D" id="3.50.50.60">
    <property type="entry name" value="FAD/NAD(P)-binding domain"/>
    <property type="match status" value="1"/>
</dbReference>
<sequence>MNLRKVTLLSLPADPRGMDLDLPASPETPPPDSDRSVAVVGGGAVGATAARDLARWDVDVTLFERDAVGAGATGRAAGIVYDAFAEDLDAAVADRALDRFRELSGTAEFELTDRPYVWFAREGDDRNAEAIREQVPRMRANGRDVDLLAPGEIADRWPTLCADDISVAAVAESSGTTTPSTYAAATAELAEADGATIETGTAARIETDPVAVRVGAERRQFDAVLVAAGARTPGLLADPGIELASEAYRVQALTVGVEAEDDEQRDRAAALPSFYDATGGYYARPKDGELLAGDGTEPVPADPDDWDRESDAWFRDDVLEKLSGRVDGVESTASDAWAGLCTATPDRNPLVGQVESGLFVATGFHGHGFMRAPAIGELVARQLCGADGIAAFDPARFDGRDEFEIVEGMALDEH</sequence>
<name>A0AAV3TA47_9EURY</name>
<evidence type="ECO:0000256" key="2">
    <source>
        <dbReference type="SAM" id="MobiDB-lite"/>
    </source>
</evidence>
<evidence type="ECO:0000259" key="3">
    <source>
        <dbReference type="Pfam" id="PF01266"/>
    </source>
</evidence>
<dbReference type="AlphaFoldDB" id="A0AAV3TA47"/>
<dbReference type="InterPro" id="IPR006076">
    <property type="entry name" value="FAD-dep_OxRdtase"/>
</dbReference>
<dbReference type="InterPro" id="IPR036188">
    <property type="entry name" value="FAD/NAD-bd_sf"/>
</dbReference>
<gene>
    <name evidence="4" type="ORF">GCM10009020_19040</name>
</gene>
<proteinExistence type="predicted"/>
<organism evidence="4 5">
    <name type="scientific">Natronoarchaeum mannanilyticum</name>
    <dbReference type="NCBI Taxonomy" id="926360"/>
    <lineage>
        <taxon>Archaea</taxon>
        <taxon>Methanobacteriati</taxon>
        <taxon>Methanobacteriota</taxon>
        <taxon>Stenosarchaea group</taxon>
        <taxon>Halobacteria</taxon>
        <taxon>Halobacteriales</taxon>
        <taxon>Natronoarchaeaceae</taxon>
    </lineage>
</organism>
<dbReference type="GO" id="GO:0005737">
    <property type="term" value="C:cytoplasm"/>
    <property type="evidence" value="ECO:0007669"/>
    <property type="project" value="TreeGrafter"/>
</dbReference>
<dbReference type="PANTHER" id="PTHR13847">
    <property type="entry name" value="SARCOSINE DEHYDROGENASE-RELATED"/>
    <property type="match status" value="1"/>
</dbReference>
<feature type="domain" description="FAD dependent oxidoreductase" evidence="3">
    <location>
        <begin position="37"/>
        <end position="381"/>
    </location>
</feature>
<dbReference type="Gene3D" id="3.30.9.10">
    <property type="entry name" value="D-Amino Acid Oxidase, subunit A, domain 2"/>
    <property type="match status" value="1"/>
</dbReference>
<dbReference type="Proteomes" id="UP001500420">
    <property type="component" value="Unassembled WGS sequence"/>
</dbReference>
<feature type="region of interest" description="Disordered" evidence="2">
    <location>
        <begin position="17"/>
        <end position="36"/>
    </location>
</feature>
<evidence type="ECO:0000313" key="5">
    <source>
        <dbReference type="Proteomes" id="UP001500420"/>
    </source>
</evidence>
<comment type="caution">
    <text evidence="4">The sequence shown here is derived from an EMBL/GenBank/DDBJ whole genome shotgun (WGS) entry which is preliminary data.</text>
</comment>
<dbReference type="SUPFAM" id="SSF51905">
    <property type="entry name" value="FAD/NAD(P)-binding domain"/>
    <property type="match status" value="1"/>
</dbReference>